<dbReference type="Proteomes" id="UP000191987">
    <property type="component" value="Unassembled WGS sequence"/>
</dbReference>
<dbReference type="InterPro" id="IPR001633">
    <property type="entry name" value="EAL_dom"/>
</dbReference>
<accession>A0A1S7RB49</accession>
<dbReference type="PROSITE" id="PS50883">
    <property type="entry name" value="EAL"/>
    <property type="match status" value="1"/>
</dbReference>
<evidence type="ECO:0000313" key="13">
    <source>
        <dbReference type="Proteomes" id="UP000191987"/>
    </source>
</evidence>
<evidence type="ECO:0000256" key="8">
    <source>
        <dbReference type="ARBA" id="ARBA00023136"/>
    </source>
</evidence>
<dbReference type="PANTHER" id="PTHR33121:SF79">
    <property type="entry name" value="CYCLIC DI-GMP PHOSPHODIESTERASE PDED-RELATED"/>
    <property type="match status" value="1"/>
</dbReference>
<keyword evidence="3" id="KW-1003">Cell membrane</keyword>
<feature type="transmembrane region" description="Helical" evidence="10">
    <location>
        <begin position="6"/>
        <end position="29"/>
    </location>
</feature>
<evidence type="ECO:0000256" key="4">
    <source>
        <dbReference type="ARBA" id="ARBA00022636"/>
    </source>
</evidence>
<dbReference type="InterPro" id="IPR024744">
    <property type="entry name" value="CSS-motif_dom"/>
</dbReference>
<evidence type="ECO:0000256" key="6">
    <source>
        <dbReference type="ARBA" id="ARBA00022801"/>
    </source>
</evidence>
<dbReference type="Pfam" id="PF00563">
    <property type="entry name" value="EAL"/>
    <property type="match status" value="1"/>
</dbReference>
<comment type="catalytic activity">
    <reaction evidence="9">
        <text>3',3'-c-di-GMP + H2O = 5'-phosphoguanylyl(3'-&gt;5')guanosine + H(+)</text>
        <dbReference type="Rhea" id="RHEA:24902"/>
        <dbReference type="ChEBI" id="CHEBI:15377"/>
        <dbReference type="ChEBI" id="CHEBI:15378"/>
        <dbReference type="ChEBI" id="CHEBI:58754"/>
        <dbReference type="ChEBI" id="CHEBI:58805"/>
        <dbReference type="EC" id="3.1.4.52"/>
    </reaction>
</comment>
<evidence type="ECO:0000256" key="9">
    <source>
        <dbReference type="ARBA" id="ARBA00034290"/>
    </source>
</evidence>
<feature type="domain" description="EAL" evidence="11">
    <location>
        <begin position="264"/>
        <end position="516"/>
    </location>
</feature>
<keyword evidence="6" id="KW-0378">Hydrolase</keyword>
<keyword evidence="4" id="KW-0973">c-di-GMP</keyword>
<dbReference type="Gene3D" id="3.20.20.450">
    <property type="entry name" value="EAL domain"/>
    <property type="match status" value="1"/>
</dbReference>
<keyword evidence="5 10" id="KW-0812">Transmembrane</keyword>
<evidence type="ECO:0000256" key="1">
    <source>
        <dbReference type="ARBA" id="ARBA00004651"/>
    </source>
</evidence>
<dbReference type="RefSeq" id="WP_080820151.1">
    <property type="nucleotide sequence ID" value="NZ_LT009749.1"/>
</dbReference>
<dbReference type="SUPFAM" id="SSF141868">
    <property type="entry name" value="EAL domain-like"/>
    <property type="match status" value="1"/>
</dbReference>
<sequence length="540" mass="59207">MQARRWRVIAVGILLAIIGAALPIAAMAWTSWRVAVQKELDILALVAERSLARADNTFKEAQGALEAIEAAHLPACSDQHIAQMRIVTINVPSIEEIGYFENGVIKCTSWGRTAGNIAKSHVDYVTSEGIEVTLRIQPGVSHGDQMTSLHLGHHNALVAPSRFVDIILRDGISLALLNDHGQVISTQNQPDARVVTALAAQAGRGVNDASLYSVVKDDGLTAIVLEPRAAMREKLLRELMVLLPIGAFIASFIVGIIVWMSRKRLSPQTELEIAIRNREFVVHYQPIIDLKTNICVGAEALVRWRRPDGTLVRPDFFIPLAEETGLIEPITDQVVEAIIADIGPMLVEDRTLHIAVNLCAQDIKTGRILDFIDQRLTPAGIRKEQIWLEATERGFIDIDAARITLDKARRAGHSVAIDDFGTGYSSLQYLQGLPMDALKIDKSFVDTIGRNSATSTVTLHIIGMARELGLFSVAEGIETEEQAAYLREHGVDFGQGWLFSRPLPAGQFIAFQRQNKSEYGAAPEVIQATPVEAVEKNPSL</sequence>
<gene>
    <name evidence="12" type="ORF">AGR7C_Lc140150</name>
</gene>
<proteinExistence type="predicted"/>
<evidence type="ECO:0000256" key="7">
    <source>
        <dbReference type="ARBA" id="ARBA00022989"/>
    </source>
</evidence>
<comment type="subcellular location">
    <subcellularLocation>
        <location evidence="1">Cell membrane</location>
        <topology evidence="1">Multi-pass membrane protein</topology>
    </subcellularLocation>
</comment>
<evidence type="ECO:0000256" key="2">
    <source>
        <dbReference type="ARBA" id="ARBA00012282"/>
    </source>
</evidence>
<dbReference type="GO" id="GO:0005886">
    <property type="term" value="C:plasma membrane"/>
    <property type="evidence" value="ECO:0007669"/>
    <property type="project" value="UniProtKB-SubCell"/>
</dbReference>
<dbReference type="GO" id="GO:0071111">
    <property type="term" value="F:cyclic-guanylate-specific phosphodiesterase activity"/>
    <property type="evidence" value="ECO:0007669"/>
    <property type="project" value="UniProtKB-EC"/>
</dbReference>
<dbReference type="CDD" id="cd01948">
    <property type="entry name" value="EAL"/>
    <property type="match status" value="1"/>
</dbReference>
<dbReference type="Pfam" id="PF12792">
    <property type="entry name" value="CSS-motif"/>
    <property type="match status" value="1"/>
</dbReference>
<dbReference type="InterPro" id="IPR035919">
    <property type="entry name" value="EAL_sf"/>
</dbReference>
<evidence type="ECO:0000256" key="10">
    <source>
        <dbReference type="SAM" id="Phobius"/>
    </source>
</evidence>
<evidence type="ECO:0000259" key="11">
    <source>
        <dbReference type="PROSITE" id="PS50883"/>
    </source>
</evidence>
<evidence type="ECO:0000256" key="5">
    <source>
        <dbReference type="ARBA" id="ARBA00022692"/>
    </source>
</evidence>
<feature type="transmembrane region" description="Helical" evidence="10">
    <location>
        <begin position="239"/>
        <end position="260"/>
    </location>
</feature>
<protein>
    <recommendedName>
        <fullName evidence="2">cyclic-guanylate-specific phosphodiesterase</fullName>
        <ecNumber evidence="2">3.1.4.52</ecNumber>
    </recommendedName>
</protein>
<dbReference type="SMART" id="SM00052">
    <property type="entry name" value="EAL"/>
    <property type="match status" value="1"/>
</dbReference>
<evidence type="ECO:0000256" key="3">
    <source>
        <dbReference type="ARBA" id="ARBA00022475"/>
    </source>
</evidence>
<keyword evidence="7 10" id="KW-1133">Transmembrane helix</keyword>
<name>A0A1S7RB49_9HYPH</name>
<reference evidence="12 13" key="1">
    <citation type="submission" date="2016-01" db="EMBL/GenBank/DDBJ databases">
        <authorList>
            <person name="Oliw E.H."/>
        </authorList>
    </citation>
    <scope>NUCLEOTIDE SEQUENCE [LARGE SCALE GENOMIC DNA]</scope>
    <source>
        <strain evidence="12 13">Zutra 3-1</strain>
    </source>
</reference>
<dbReference type="EMBL" id="FBWG01000032">
    <property type="protein sequence ID" value="CUX49739.1"/>
    <property type="molecule type" value="Genomic_DNA"/>
</dbReference>
<dbReference type="AlphaFoldDB" id="A0A1S7RB49"/>
<dbReference type="InterPro" id="IPR050706">
    <property type="entry name" value="Cyclic-di-GMP_PDE-like"/>
</dbReference>
<keyword evidence="8 10" id="KW-0472">Membrane</keyword>
<dbReference type="EC" id="3.1.4.52" evidence="2"/>
<organism evidence="12 13">
    <name type="scientific">Agrobacterium deltaense Zutra 3/1</name>
    <dbReference type="NCBI Taxonomy" id="1183427"/>
    <lineage>
        <taxon>Bacteria</taxon>
        <taxon>Pseudomonadati</taxon>
        <taxon>Pseudomonadota</taxon>
        <taxon>Alphaproteobacteria</taxon>
        <taxon>Hyphomicrobiales</taxon>
        <taxon>Rhizobiaceae</taxon>
        <taxon>Rhizobium/Agrobacterium group</taxon>
        <taxon>Agrobacterium</taxon>
    </lineage>
</organism>
<dbReference type="PANTHER" id="PTHR33121">
    <property type="entry name" value="CYCLIC DI-GMP PHOSPHODIESTERASE PDEF"/>
    <property type="match status" value="1"/>
</dbReference>
<evidence type="ECO:0000313" key="12">
    <source>
        <dbReference type="EMBL" id="CUX49739.1"/>
    </source>
</evidence>